<feature type="domain" description="SAF" evidence="2">
    <location>
        <begin position="44"/>
        <end position="107"/>
    </location>
</feature>
<evidence type="ECO:0000256" key="1">
    <source>
        <dbReference type="SAM" id="MobiDB-lite"/>
    </source>
</evidence>
<protein>
    <submittedName>
        <fullName evidence="3">Flp pilus assembly protein CpaB</fullName>
    </submittedName>
</protein>
<dbReference type="SMART" id="SM00858">
    <property type="entry name" value="SAF"/>
    <property type="match status" value="1"/>
</dbReference>
<comment type="caution">
    <text evidence="3">The sequence shown here is derived from an EMBL/GenBank/DDBJ whole genome shotgun (WGS) entry which is preliminary data.</text>
</comment>
<evidence type="ECO:0000259" key="2">
    <source>
        <dbReference type="SMART" id="SM00858"/>
    </source>
</evidence>
<evidence type="ECO:0000313" key="3">
    <source>
        <dbReference type="EMBL" id="MEL1251020.1"/>
    </source>
</evidence>
<dbReference type="NCBIfam" id="TIGR03177">
    <property type="entry name" value="pilus_cpaB"/>
    <property type="match status" value="1"/>
</dbReference>
<gene>
    <name evidence="3" type="primary">cpaB</name>
    <name evidence="3" type="ORF">AAEO60_10080</name>
</gene>
<reference evidence="3 4" key="1">
    <citation type="submission" date="2024-04" db="EMBL/GenBank/DDBJ databases">
        <title>Aurantiacibacter sp. DGU6 16S ribosomal RNA gene Genome sequencing and assembly.</title>
        <authorList>
            <person name="Park S."/>
        </authorList>
    </citation>
    <scope>NUCLEOTIDE SEQUENCE [LARGE SCALE GENOMIC DNA]</scope>
    <source>
        <strain evidence="3 4">DGU6</strain>
    </source>
</reference>
<dbReference type="Pfam" id="PF16976">
    <property type="entry name" value="RcpC"/>
    <property type="match status" value="1"/>
</dbReference>
<sequence length="286" mass="30559">MNQRNLIIVGVAAALGLLAVYLANVWFSGVEEQQDTFVAEQELVTIAVASQEMEFGTPLNNDNVRMASWPADSVPQGAILDDAGLARGRVAIRPIAMGEPILQSRISGRASLSANLPLDMRAVSIPVNEVTGVAGFVLPGDVVDVLLTSDDITTTLLENVLVLAIDRRSNEQNNEPAVVETATLQVDPIAAQQLTLARQIGNLTLALRNVENQQMGPMPRTSRADLGRRPVATGRDAPVRVAAPPRQALPQSNSSSSPSTRRTGPEMVIVRGTTPTSYEVQRNGSR</sequence>
<dbReference type="RefSeq" id="WP_341673587.1">
    <property type="nucleotide sequence ID" value="NZ_JBBYHV010000002.1"/>
</dbReference>
<organism evidence="3 4">
    <name type="scientific">Aurantiacibacter gilvus</name>
    <dbReference type="NCBI Taxonomy" id="3139141"/>
    <lineage>
        <taxon>Bacteria</taxon>
        <taxon>Pseudomonadati</taxon>
        <taxon>Pseudomonadota</taxon>
        <taxon>Alphaproteobacteria</taxon>
        <taxon>Sphingomonadales</taxon>
        <taxon>Erythrobacteraceae</taxon>
        <taxon>Aurantiacibacter</taxon>
    </lineage>
</organism>
<dbReference type="InterPro" id="IPR013974">
    <property type="entry name" value="SAF"/>
</dbReference>
<keyword evidence="4" id="KW-1185">Reference proteome</keyword>
<accession>A0ABU9IFL4</accession>
<dbReference type="Pfam" id="PF08666">
    <property type="entry name" value="SAF"/>
    <property type="match status" value="1"/>
</dbReference>
<feature type="compositionally biased region" description="Low complexity" evidence="1">
    <location>
        <begin position="239"/>
        <end position="259"/>
    </location>
</feature>
<feature type="compositionally biased region" description="Polar residues" evidence="1">
    <location>
        <begin position="273"/>
        <end position="286"/>
    </location>
</feature>
<dbReference type="Proteomes" id="UP001497045">
    <property type="component" value="Unassembled WGS sequence"/>
</dbReference>
<name>A0ABU9IFL4_9SPHN</name>
<evidence type="ECO:0000313" key="4">
    <source>
        <dbReference type="Proteomes" id="UP001497045"/>
    </source>
</evidence>
<feature type="region of interest" description="Disordered" evidence="1">
    <location>
        <begin position="211"/>
        <end position="286"/>
    </location>
</feature>
<proteinExistence type="predicted"/>
<dbReference type="InterPro" id="IPR031571">
    <property type="entry name" value="RcpC_dom"/>
</dbReference>
<dbReference type="InterPro" id="IPR017592">
    <property type="entry name" value="Pilus_assmbl_Flp-typ_CpaB"/>
</dbReference>
<dbReference type="EMBL" id="JBBYHV010000002">
    <property type="protein sequence ID" value="MEL1251020.1"/>
    <property type="molecule type" value="Genomic_DNA"/>
</dbReference>
<dbReference type="CDD" id="cd11614">
    <property type="entry name" value="SAF_CpaB_FlgA_like"/>
    <property type="match status" value="1"/>
</dbReference>